<accession>A0A4Z1NXM0</accession>
<comment type="caution">
    <text evidence="1">The sequence shown here is derived from an EMBL/GenBank/DDBJ whole genome shotgun (WGS) entry which is preliminary data.</text>
</comment>
<sequence length="74" mass="7644">MFGGGFGVSSGDGVSSSGVGLLVMRSNFVFASERRALGICNMREGWTSCFKSAKLLAGRVAVIVGDLGSLEPSR</sequence>
<evidence type="ECO:0000313" key="1">
    <source>
        <dbReference type="EMBL" id="TID13322.1"/>
    </source>
</evidence>
<reference evidence="1 2" key="1">
    <citation type="submission" date="2019-04" db="EMBL/GenBank/DDBJ databases">
        <title>High contiguity whole genome sequence and gene annotation resource for two Venturia nashicola isolates.</title>
        <authorList>
            <person name="Prokchorchik M."/>
            <person name="Won K."/>
            <person name="Lee Y."/>
            <person name="Choi E.D."/>
            <person name="Segonzac C."/>
            <person name="Sohn K.H."/>
        </authorList>
    </citation>
    <scope>NUCLEOTIDE SEQUENCE [LARGE SCALE GENOMIC DNA]</scope>
    <source>
        <strain evidence="1 2">PRI2</strain>
    </source>
</reference>
<keyword evidence="2" id="KW-1185">Reference proteome</keyword>
<dbReference type="Proteomes" id="UP000298493">
    <property type="component" value="Unassembled WGS sequence"/>
</dbReference>
<protein>
    <submittedName>
        <fullName evidence="1">Uncharacterized protein</fullName>
    </submittedName>
</protein>
<dbReference type="EMBL" id="SNSC02000027">
    <property type="protein sequence ID" value="TID13322.1"/>
    <property type="molecule type" value="Genomic_DNA"/>
</dbReference>
<organism evidence="1 2">
    <name type="scientific">Venturia nashicola</name>
    <dbReference type="NCBI Taxonomy" id="86259"/>
    <lineage>
        <taxon>Eukaryota</taxon>
        <taxon>Fungi</taxon>
        <taxon>Dikarya</taxon>
        <taxon>Ascomycota</taxon>
        <taxon>Pezizomycotina</taxon>
        <taxon>Dothideomycetes</taxon>
        <taxon>Pleosporomycetidae</taxon>
        <taxon>Venturiales</taxon>
        <taxon>Venturiaceae</taxon>
        <taxon>Venturia</taxon>
    </lineage>
</organism>
<proteinExistence type="predicted"/>
<gene>
    <name evidence="1" type="ORF">E6O75_ATG10182</name>
</gene>
<name>A0A4Z1NXM0_9PEZI</name>
<evidence type="ECO:0000313" key="2">
    <source>
        <dbReference type="Proteomes" id="UP000298493"/>
    </source>
</evidence>
<dbReference type="AlphaFoldDB" id="A0A4Z1NXM0"/>